<reference evidence="3 4" key="1">
    <citation type="submission" date="2020-03" db="EMBL/GenBank/DDBJ databases">
        <title>Soil Listeria distribution.</title>
        <authorList>
            <person name="Liao J."/>
            <person name="Wiedmann M."/>
        </authorList>
    </citation>
    <scope>NUCLEOTIDE SEQUENCE [LARGE SCALE GENOMIC DNA]</scope>
    <source>
        <strain evidence="3 4">FSL L7-0741</strain>
    </source>
</reference>
<dbReference type="InterPro" id="IPR012042">
    <property type="entry name" value="NeuTTM/CthTTM-like"/>
</dbReference>
<evidence type="ECO:0000259" key="2">
    <source>
        <dbReference type="SMART" id="SM01118"/>
    </source>
</evidence>
<proteinExistence type="predicted"/>
<dbReference type="AlphaFoldDB" id="A0A7X0Y4A8"/>
<name>A0A7X0Y4A8_9LIST</name>
<accession>A0A7X0Y4A8</accession>
<evidence type="ECO:0000313" key="4">
    <source>
        <dbReference type="Proteomes" id="UP000535908"/>
    </source>
</evidence>
<sequence length="159" mass="18913">MSLEIERKYLCETIQLENILGIKIIKEAILEQNYLLVGEDELRIRKKKMGPDDSYFLTIKKGLGLIREESEIIIPPMFYNYLNTYNGHKPLVKKRTIFTFEGNEFSYDEYKDSKMRVIEIEFSCEEDATRFVPPTWIGTEVTDDKAYKNQNLWKEFNNF</sequence>
<dbReference type="Gene3D" id="2.40.320.10">
    <property type="entry name" value="Hypothetical Protein Pfu-838710-001"/>
    <property type="match status" value="1"/>
</dbReference>
<organism evidence="3 4">
    <name type="scientific">Listeria grandensis</name>
    <dbReference type="NCBI Taxonomy" id="1494963"/>
    <lineage>
        <taxon>Bacteria</taxon>
        <taxon>Bacillati</taxon>
        <taxon>Bacillota</taxon>
        <taxon>Bacilli</taxon>
        <taxon>Bacillales</taxon>
        <taxon>Listeriaceae</taxon>
        <taxon>Listeria</taxon>
    </lineage>
</organism>
<dbReference type="PANTHER" id="PTHR40114">
    <property type="entry name" value="SLR0698 PROTEIN"/>
    <property type="match status" value="1"/>
</dbReference>
<feature type="domain" description="CYTH" evidence="2">
    <location>
        <begin position="2"/>
        <end position="152"/>
    </location>
</feature>
<dbReference type="InterPro" id="IPR023577">
    <property type="entry name" value="CYTH_domain"/>
</dbReference>
<dbReference type="InterPro" id="IPR033469">
    <property type="entry name" value="CYTH-like_dom_sf"/>
</dbReference>
<dbReference type="PIRSF" id="PIRSF016487">
    <property type="entry name" value="CYTH_UCP016487"/>
    <property type="match status" value="1"/>
</dbReference>
<evidence type="ECO:0000313" key="3">
    <source>
        <dbReference type="EMBL" id="MBC1936711.1"/>
    </source>
</evidence>
<dbReference type="RefSeq" id="WP_185526231.1">
    <property type="nucleotide sequence ID" value="NZ_JAARWN010000009.1"/>
</dbReference>
<dbReference type="SUPFAM" id="SSF55154">
    <property type="entry name" value="CYTH-like phosphatases"/>
    <property type="match status" value="1"/>
</dbReference>
<evidence type="ECO:0000256" key="1">
    <source>
        <dbReference type="PIRSR" id="PIRSR016487-1"/>
    </source>
</evidence>
<dbReference type="Proteomes" id="UP000535908">
    <property type="component" value="Unassembled WGS sequence"/>
</dbReference>
<feature type="active site" description="Proton acceptor" evidence="1">
    <location>
        <position position="34"/>
    </location>
</feature>
<comment type="caution">
    <text evidence="3">The sequence shown here is derived from an EMBL/GenBank/DDBJ whole genome shotgun (WGS) entry which is preliminary data.</text>
</comment>
<dbReference type="PANTHER" id="PTHR40114:SF1">
    <property type="entry name" value="SLR0698 PROTEIN"/>
    <property type="match status" value="1"/>
</dbReference>
<gene>
    <name evidence="3" type="ORF">HCA69_10060</name>
</gene>
<dbReference type="SMART" id="SM01118">
    <property type="entry name" value="CYTH"/>
    <property type="match status" value="1"/>
</dbReference>
<dbReference type="EMBL" id="JAARWN010000009">
    <property type="protein sequence ID" value="MBC1936711.1"/>
    <property type="molecule type" value="Genomic_DNA"/>
</dbReference>
<protein>
    <recommendedName>
        <fullName evidence="2">CYTH domain-containing protein</fullName>
    </recommendedName>
</protein>